<keyword evidence="2" id="KW-1185">Reference proteome</keyword>
<name>A0ABW0TDP4_9BACL</name>
<accession>A0ABW0TDP4</accession>
<dbReference type="EMBL" id="JBHSNO010000001">
    <property type="protein sequence ID" value="MFC5587561.1"/>
    <property type="molecule type" value="Genomic_DNA"/>
</dbReference>
<comment type="caution">
    <text evidence="1">The sequence shown here is derived from an EMBL/GenBank/DDBJ whole genome shotgun (WGS) entry which is preliminary data.</text>
</comment>
<dbReference type="RefSeq" id="WP_381429682.1">
    <property type="nucleotide sequence ID" value="NZ_JBHSNO010000001.1"/>
</dbReference>
<proteinExistence type="predicted"/>
<protein>
    <submittedName>
        <fullName evidence="1">Uncharacterized protein</fullName>
    </submittedName>
</protein>
<evidence type="ECO:0000313" key="1">
    <source>
        <dbReference type="EMBL" id="MFC5587561.1"/>
    </source>
</evidence>
<evidence type="ECO:0000313" key="2">
    <source>
        <dbReference type="Proteomes" id="UP001596109"/>
    </source>
</evidence>
<gene>
    <name evidence="1" type="ORF">ACFPRA_01390</name>
</gene>
<reference evidence="2" key="1">
    <citation type="journal article" date="2019" name="Int. J. Syst. Evol. Microbiol.">
        <title>The Global Catalogue of Microorganisms (GCM) 10K type strain sequencing project: providing services to taxonomists for standard genome sequencing and annotation.</title>
        <authorList>
            <consortium name="The Broad Institute Genomics Platform"/>
            <consortium name="The Broad Institute Genome Sequencing Center for Infectious Disease"/>
            <person name="Wu L."/>
            <person name="Ma J."/>
        </authorList>
    </citation>
    <scope>NUCLEOTIDE SEQUENCE [LARGE SCALE GENOMIC DNA]</scope>
    <source>
        <strain evidence="2">CGMCC 4.1434</strain>
    </source>
</reference>
<dbReference type="Proteomes" id="UP001596109">
    <property type="component" value="Unassembled WGS sequence"/>
</dbReference>
<organism evidence="1 2">
    <name type="scientific">Sporosarcina soli</name>
    <dbReference type="NCBI Taxonomy" id="334736"/>
    <lineage>
        <taxon>Bacteria</taxon>
        <taxon>Bacillati</taxon>
        <taxon>Bacillota</taxon>
        <taxon>Bacilli</taxon>
        <taxon>Bacillales</taxon>
        <taxon>Caryophanaceae</taxon>
        <taxon>Sporosarcina</taxon>
    </lineage>
</organism>
<sequence>MALADITAVLDAAVLGESRYVFVLVQTNSTEQMVIIPNEDIAAKKSFYEESFNIDGTHKAYPGIALLAADHGDEPVNIKLRNDFYGGEVDVDEEEESGETE</sequence>